<proteinExistence type="predicted"/>
<dbReference type="Pfam" id="PF02924">
    <property type="entry name" value="HDPD"/>
    <property type="match status" value="1"/>
</dbReference>
<dbReference type="RefSeq" id="WP_283268360.1">
    <property type="nucleotide sequence ID" value="NZ_CP125669.1"/>
</dbReference>
<dbReference type="Proteomes" id="UP001229836">
    <property type="component" value="Chromosome"/>
</dbReference>
<organism evidence="1 2">
    <name type="scientific">Acinetobacter corruptisaponis</name>
    <dbReference type="NCBI Taxonomy" id="3045147"/>
    <lineage>
        <taxon>Bacteria</taxon>
        <taxon>Pseudomonadati</taxon>
        <taxon>Pseudomonadota</taxon>
        <taxon>Gammaproteobacteria</taxon>
        <taxon>Moraxellales</taxon>
        <taxon>Moraxellaceae</taxon>
        <taxon>Acinetobacter</taxon>
    </lineage>
</organism>
<evidence type="ECO:0000313" key="1">
    <source>
        <dbReference type="EMBL" id="WHP06768.1"/>
    </source>
</evidence>
<protein>
    <submittedName>
        <fullName evidence="1">Head decoration protein</fullName>
    </submittedName>
</protein>
<dbReference type="InterPro" id="IPR004195">
    <property type="entry name" value="Head_decoration_D"/>
</dbReference>
<accession>A0ABY8S6Q3</accession>
<keyword evidence="2" id="KW-1185">Reference proteome</keyword>
<gene>
    <name evidence="1" type="ORF">QLH32_04665</name>
</gene>
<dbReference type="EMBL" id="CP125669">
    <property type="protein sequence ID" value="WHP06768.1"/>
    <property type="molecule type" value="Genomic_DNA"/>
</dbReference>
<evidence type="ECO:0000313" key="2">
    <source>
        <dbReference type="Proteomes" id="UP001229836"/>
    </source>
</evidence>
<reference evidence="1 2" key="1">
    <citation type="submission" date="2023-05" db="EMBL/GenBank/DDBJ databases">
        <title>The complete genome of Acinetobacter sp. nov KCTC 92772.</title>
        <authorList>
            <person name="Zhou G."/>
        </authorList>
    </citation>
    <scope>NUCLEOTIDE SEQUENCE [LARGE SCALE GENOMIC DNA]</scope>
    <source>
        <strain evidence="1 2">KCTC 92772</strain>
    </source>
</reference>
<name>A0ABY8S6Q3_9GAMM</name>
<sequence length="126" mass="12782">MVQTVTDSHSAVSDVIAWEVEGNHRPSRKNVTIAASQSLVNGQVIAFDGSGNVIKFSVQATNAAAGIYIGDSVVTGSGQTAPGVIIARDARFAEGKLAYASGVSAGEKTNAVTALAALNILPVRSA</sequence>